<dbReference type="EMBL" id="MN079089">
    <property type="protein sequence ID" value="QEA04828.1"/>
    <property type="molecule type" value="Genomic_DNA"/>
</dbReference>
<dbReference type="InterPro" id="IPR005119">
    <property type="entry name" value="LysR_subst-bd"/>
</dbReference>
<protein>
    <submittedName>
        <fullName evidence="6">HTH-type transcriptional regulator DmlR</fullName>
    </submittedName>
</protein>
<dbReference type="Pfam" id="PF00126">
    <property type="entry name" value="HTH_1"/>
    <property type="match status" value="1"/>
</dbReference>
<dbReference type="InterPro" id="IPR058163">
    <property type="entry name" value="LysR-type_TF_proteobact-type"/>
</dbReference>
<evidence type="ECO:0000256" key="1">
    <source>
        <dbReference type="ARBA" id="ARBA00009437"/>
    </source>
</evidence>
<dbReference type="Gene3D" id="3.40.190.290">
    <property type="match status" value="1"/>
</dbReference>
<dbReference type="InterPro" id="IPR036388">
    <property type="entry name" value="WH-like_DNA-bd_sf"/>
</dbReference>
<dbReference type="FunFam" id="1.10.10.10:FF:000001">
    <property type="entry name" value="LysR family transcriptional regulator"/>
    <property type="match status" value="1"/>
</dbReference>
<feature type="domain" description="HTH lysR-type" evidence="5">
    <location>
        <begin position="1"/>
        <end position="59"/>
    </location>
</feature>
<dbReference type="PROSITE" id="PS50931">
    <property type="entry name" value="HTH_LYSR"/>
    <property type="match status" value="1"/>
</dbReference>
<dbReference type="AlphaFoldDB" id="A0A5B8RA69"/>
<evidence type="ECO:0000259" key="5">
    <source>
        <dbReference type="PROSITE" id="PS50931"/>
    </source>
</evidence>
<dbReference type="GO" id="GO:0003700">
    <property type="term" value="F:DNA-binding transcription factor activity"/>
    <property type="evidence" value="ECO:0007669"/>
    <property type="project" value="InterPro"/>
</dbReference>
<comment type="similarity">
    <text evidence="1">Belongs to the LysR transcriptional regulatory family.</text>
</comment>
<proteinExistence type="inferred from homology"/>
<dbReference type="InterPro" id="IPR000847">
    <property type="entry name" value="LysR_HTH_N"/>
</dbReference>
<dbReference type="GO" id="GO:0006351">
    <property type="term" value="P:DNA-templated transcription"/>
    <property type="evidence" value="ECO:0007669"/>
    <property type="project" value="TreeGrafter"/>
</dbReference>
<keyword evidence="4" id="KW-0804">Transcription</keyword>
<evidence type="ECO:0000256" key="4">
    <source>
        <dbReference type="ARBA" id="ARBA00023163"/>
    </source>
</evidence>
<dbReference type="SUPFAM" id="SSF53850">
    <property type="entry name" value="Periplasmic binding protein-like II"/>
    <property type="match status" value="1"/>
</dbReference>
<dbReference type="PANTHER" id="PTHR30537:SF10">
    <property type="entry name" value="TRANSCRIPTIONAL REGULATOR-RELATED"/>
    <property type="match status" value="1"/>
</dbReference>
<dbReference type="Gene3D" id="1.10.10.10">
    <property type="entry name" value="Winged helix-like DNA-binding domain superfamily/Winged helix DNA-binding domain"/>
    <property type="match status" value="1"/>
</dbReference>
<evidence type="ECO:0000256" key="3">
    <source>
        <dbReference type="ARBA" id="ARBA00023125"/>
    </source>
</evidence>
<dbReference type="GO" id="GO:0043565">
    <property type="term" value="F:sequence-specific DNA binding"/>
    <property type="evidence" value="ECO:0007669"/>
    <property type="project" value="TreeGrafter"/>
</dbReference>
<keyword evidence="2" id="KW-0805">Transcription regulation</keyword>
<evidence type="ECO:0000313" key="6">
    <source>
        <dbReference type="EMBL" id="QEA04828.1"/>
    </source>
</evidence>
<dbReference type="SUPFAM" id="SSF46785">
    <property type="entry name" value="Winged helix' DNA-binding domain"/>
    <property type="match status" value="1"/>
</dbReference>
<keyword evidence="3" id="KW-0238">DNA-binding</keyword>
<gene>
    <name evidence="6" type="primary">dmlR_3</name>
    <name evidence="6" type="ORF">KBTEX_01137</name>
</gene>
<reference evidence="6" key="1">
    <citation type="submission" date="2019-06" db="EMBL/GenBank/DDBJ databases">
        <authorList>
            <person name="Murdoch R.W."/>
            <person name="Fathepure B."/>
        </authorList>
    </citation>
    <scope>NUCLEOTIDE SEQUENCE</scope>
</reference>
<name>A0A5B8RA69_9ZZZZ</name>
<dbReference type="Pfam" id="PF03466">
    <property type="entry name" value="LysR_substrate"/>
    <property type="match status" value="1"/>
</dbReference>
<evidence type="ECO:0000256" key="2">
    <source>
        <dbReference type="ARBA" id="ARBA00023015"/>
    </source>
</evidence>
<sequence length="310" mass="34113">MSRWDDVEAFVAVVEEGGFSAGARALGTSPSFASRAIQRLERRLAVQLLHRTTRQLRLTDSGRRYFEECRSLVTALDAAERSVQAMEAAPRGLIRMSCATYFGEHYLAPAVNDFMLQYPEISVELELTNRVVDLVQEGFDLAVRLGSLKDSSLVARRLAPRRLHVCASPGYLARHGHPASPEALARHQCLVGSTDYWTFSINGRREDRRVRGRLRCNNGLALLDAALKGLGIAQLPAHYVAGPLARGELVEVLPDYRFTDAGVYAVYPWSRYPAPKVRAMVDFLLAHFQTPASAERAGSDASAASADAGR</sequence>
<dbReference type="InterPro" id="IPR036390">
    <property type="entry name" value="WH_DNA-bd_sf"/>
</dbReference>
<organism evidence="6">
    <name type="scientific">uncultured organism</name>
    <dbReference type="NCBI Taxonomy" id="155900"/>
    <lineage>
        <taxon>unclassified sequences</taxon>
        <taxon>environmental samples</taxon>
    </lineage>
</organism>
<dbReference type="FunFam" id="3.40.190.290:FF:000001">
    <property type="entry name" value="Transcriptional regulator, LysR family"/>
    <property type="match status" value="1"/>
</dbReference>
<accession>A0A5B8RA69</accession>
<dbReference type="PANTHER" id="PTHR30537">
    <property type="entry name" value="HTH-TYPE TRANSCRIPTIONAL REGULATOR"/>
    <property type="match status" value="1"/>
</dbReference>